<accession>A0A5B7FTT3</accession>
<dbReference type="EMBL" id="VSRR010008566">
    <property type="protein sequence ID" value="MPC48936.1"/>
    <property type="molecule type" value="Genomic_DNA"/>
</dbReference>
<organism evidence="2 3">
    <name type="scientific">Portunus trituberculatus</name>
    <name type="common">Swimming crab</name>
    <name type="synonym">Neptunus trituberculatus</name>
    <dbReference type="NCBI Taxonomy" id="210409"/>
    <lineage>
        <taxon>Eukaryota</taxon>
        <taxon>Metazoa</taxon>
        <taxon>Ecdysozoa</taxon>
        <taxon>Arthropoda</taxon>
        <taxon>Crustacea</taxon>
        <taxon>Multicrustacea</taxon>
        <taxon>Malacostraca</taxon>
        <taxon>Eumalacostraca</taxon>
        <taxon>Eucarida</taxon>
        <taxon>Decapoda</taxon>
        <taxon>Pleocyemata</taxon>
        <taxon>Brachyura</taxon>
        <taxon>Eubrachyura</taxon>
        <taxon>Portunoidea</taxon>
        <taxon>Portunidae</taxon>
        <taxon>Portuninae</taxon>
        <taxon>Portunus</taxon>
    </lineage>
</organism>
<protein>
    <submittedName>
        <fullName evidence="2">Uncharacterized protein</fullName>
    </submittedName>
</protein>
<evidence type="ECO:0000313" key="2">
    <source>
        <dbReference type="EMBL" id="MPC48936.1"/>
    </source>
</evidence>
<keyword evidence="3" id="KW-1185">Reference proteome</keyword>
<reference evidence="2 3" key="1">
    <citation type="submission" date="2019-05" db="EMBL/GenBank/DDBJ databases">
        <title>Another draft genome of Portunus trituberculatus and its Hox gene families provides insights of decapod evolution.</title>
        <authorList>
            <person name="Jeong J.-H."/>
            <person name="Song I."/>
            <person name="Kim S."/>
            <person name="Choi T."/>
            <person name="Kim D."/>
            <person name="Ryu S."/>
            <person name="Kim W."/>
        </authorList>
    </citation>
    <scope>NUCLEOTIDE SEQUENCE [LARGE SCALE GENOMIC DNA]</scope>
    <source>
        <tissue evidence="2">Muscle</tissue>
    </source>
</reference>
<proteinExistence type="predicted"/>
<sequence length="109" mass="11987">MMSSRKPSPRKPVPAPIMAYLLTAEPAGNPLRSDPTTTTAAVSVEKSQSSRKPTVESVKINRGMTCQHASQDRWRPVLESCRLGVKRSEASSAVRSVLISFLRFFKPTT</sequence>
<evidence type="ECO:0000313" key="3">
    <source>
        <dbReference type="Proteomes" id="UP000324222"/>
    </source>
</evidence>
<feature type="region of interest" description="Disordered" evidence="1">
    <location>
        <begin position="27"/>
        <end position="56"/>
    </location>
</feature>
<dbReference type="Proteomes" id="UP000324222">
    <property type="component" value="Unassembled WGS sequence"/>
</dbReference>
<evidence type="ECO:0000256" key="1">
    <source>
        <dbReference type="SAM" id="MobiDB-lite"/>
    </source>
</evidence>
<name>A0A5B7FTT3_PORTR</name>
<gene>
    <name evidence="2" type="ORF">E2C01_042724</name>
</gene>
<comment type="caution">
    <text evidence="2">The sequence shown here is derived from an EMBL/GenBank/DDBJ whole genome shotgun (WGS) entry which is preliminary data.</text>
</comment>
<dbReference type="AlphaFoldDB" id="A0A5B7FTT3"/>
<feature type="compositionally biased region" description="Polar residues" evidence="1">
    <location>
        <begin position="34"/>
        <end position="52"/>
    </location>
</feature>